<evidence type="ECO:0000256" key="17">
    <source>
        <dbReference type="ARBA" id="ARBA00045506"/>
    </source>
</evidence>
<dbReference type="Gene3D" id="3.40.50.150">
    <property type="entry name" value="Vaccinia Virus protein VP39"/>
    <property type="match status" value="2"/>
</dbReference>
<dbReference type="GO" id="GO:0046872">
    <property type="term" value="F:metal ion binding"/>
    <property type="evidence" value="ECO:0007669"/>
    <property type="project" value="UniProtKB-KW"/>
</dbReference>
<dbReference type="Pfam" id="PF13532">
    <property type="entry name" value="2OG-FeII_Oxy_2"/>
    <property type="match status" value="1"/>
</dbReference>
<evidence type="ECO:0000256" key="14">
    <source>
        <dbReference type="ARBA" id="ARBA00023242"/>
    </source>
</evidence>
<feature type="domain" description="Fe2OG dioxygenase" evidence="23">
    <location>
        <begin position="251"/>
        <end position="362"/>
    </location>
</feature>
<dbReference type="GO" id="GO:0008757">
    <property type="term" value="F:S-adenosylmethionine-dependent methyltransferase activity"/>
    <property type="evidence" value="ECO:0007669"/>
    <property type="project" value="InterPro"/>
</dbReference>
<evidence type="ECO:0000256" key="4">
    <source>
        <dbReference type="ARBA" id="ARBA00007879"/>
    </source>
</evidence>
<dbReference type="Pfam" id="PF08241">
    <property type="entry name" value="Methyltransf_11"/>
    <property type="match status" value="1"/>
</dbReference>
<dbReference type="SMART" id="SM00360">
    <property type="entry name" value="RRM"/>
    <property type="match status" value="1"/>
</dbReference>
<feature type="compositionally biased region" description="Basic and acidic residues" evidence="21">
    <location>
        <begin position="610"/>
        <end position="626"/>
    </location>
</feature>
<evidence type="ECO:0000256" key="1">
    <source>
        <dbReference type="ARBA" id="ARBA00001954"/>
    </source>
</evidence>
<keyword evidence="15" id="KW-0511">Multifunctional enzyme</keyword>
<evidence type="ECO:0000313" key="24">
    <source>
        <dbReference type="Proteomes" id="UP000085678"/>
    </source>
</evidence>
<dbReference type="InterPro" id="IPR000504">
    <property type="entry name" value="RRM_dom"/>
</dbReference>
<dbReference type="InterPro" id="IPR005123">
    <property type="entry name" value="Oxoglu/Fe-dep_dioxygenase_dom"/>
</dbReference>
<feature type="domain" description="RRM" evidence="22">
    <location>
        <begin position="72"/>
        <end position="154"/>
    </location>
</feature>
<keyword evidence="10" id="KW-0479">Metal-binding</keyword>
<keyword evidence="7" id="KW-0489">Methyltransferase</keyword>
<dbReference type="Proteomes" id="UP000085678">
    <property type="component" value="Unplaced"/>
</dbReference>
<protein>
    <recommendedName>
        <fullName evidence="5">tRNA (carboxymethyluridine(34)-5-O)-methyltransferase</fullName>
        <ecNumber evidence="5">2.1.1.229</ecNumber>
    </recommendedName>
    <alternativeName>
        <fullName evidence="18">Alkylated DNA repair protein alkB homolog 8</fullName>
    </alternativeName>
    <alternativeName>
        <fullName evidence="19">S-adenosyl-L-methionine-dependent tRNA methyltransferase ALKBH8</fullName>
    </alternativeName>
</protein>
<evidence type="ECO:0000256" key="21">
    <source>
        <dbReference type="SAM" id="MobiDB-lite"/>
    </source>
</evidence>
<evidence type="ECO:0000256" key="18">
    <source>
        <dbReference type="ARBA" id="ARBA00049786"/>
    </source>
</evidence>
<dbReference type="AlphaFoldDB" id="A0A2R2MJQ5"/>
<dbReference type="InterPro" id="IPR027450">
    <property type="entry name" value="AlkB-like"/>
</dbReference>
<keyword evidence="14" id="KW-0539">Nucleus</keyword>
<evidence type="ECO:0000256" key="5">
    <source>
        <dbReference type="ARBA" id="ARBA00012808"/>
    </source>
</evidence>
<keyword evidence="24" id="KW-1185">Reference proteome</keyword>
<dbReference type="OrthoDB" id="271595at2759"/>
<dbReference type="Pfam" id="PF00076">
    <property type="entry name" value="RRM_1"/>
    <property type="match status" value="1"/>
</dbReference>
<dbReference type="Gene3D" id="2.60.120.590">
    <property type="entry name" value="Alpha-ketoglutarate-dependent dioxygenase AlkB-like"/>
    <property type="match status" value="1"/>
</dbReference>
<evidence type="ECO:0000256" key="13">
    <source>
        <dbReference type="ARBA" id="ARBA00023004"/>
    </source>
</evidence>
<evidence type="ECO:0000256" key="16">
    <source>
        <dbReference type="ARBA" id="ARBA00034996"/>
    </source>
</evidence>
<evidence type="ECO:0000256" key="15">
    <source>
        <dbReference type="ARBA" id="ARBA00023268"/>
    </source>
</evidence>
<dbReference type="SUPFAM" id="SSF51197">
    <property type="entry name" value="Clavaminate synthase-like"/>
    <property type="match status" value="1"/>
</dbReference>
<evidence type="ECO:0000256" key="7">
    <source>
        <dbReference type="ARBA" id="ARBA00022603"/>
    </source>
</evidence>
<dbReference type="SUPFAM" id="SSF54928">
    <property type="entry name" value="RNA-binding domain, RBD"/>
    <property type="match status" value="1"/>
</dbReference>
<feature type="region of interest" description="Disordered" evidence="21">
    <location>
        <begin position="600"/>
        <end position="629"/>
    </location>
</feature>
<keyword evidence="9" id="KW-0949">S-adenosyl-L-methionine</keyword>
<evidence type="ECO:0000259" key="23">
    <source>
        <dbReference type="PROSITE" id="PS51471"/>
    </source>
</evidence>
<dbReference type="EC" id="2.1.1.229" evidence="5"/>
<dbReference type="CDD" id="cd02440">
    <property type="entry name" value="AdoMet_MTases"/>
    <property type="match status" value="1"/>
</dbReference>
<organism evidence="24 25">
    <name type="scientific">Lingula anatina</name>
    <name type="common">Brachiopod</name>
    <name type="synonym">Lingula unguis</name>
    <dbReference type="NCBI Taxonomy" id="7574"/>
    <lineage>
        <taxon>Eukaryota</taxon>
        <taxon>Metazoa</taxon>
        <taxon>Spiralia</taxon>
        <taxon>Lophotrochozoa</taxon>
        <taxon>Brachiopoda</taxon>
        <taxon>Linguliformea</taxon>
        <taxon>Lingulata</taxon>
        <taxon>Lingulida</taxon>
        <taxon>Linguloidea</taxon>
        <taxon>Lingulidae</taxon>
        <taxon>Lingula</taxon>
    </lineage>
</organism>
<evidence type="ECO:0000313" key="25">
    <source>
        <dbReference type="RefSeq" id="XP_023930433.1"/>
    </source>
</evidence>
<keyword evidence="6" id="KW-0963">Cytoplasm</keyword>
<evidence type="ECO:0000256" key="9">
    <source>
        <dbReference type="ARBA" id="ARBA00022691"/>
    </source>
</evidence>
<keyword evidence="8" id="KW-0808">Transferase</keyword>
<keyword evidence="12 20" id="KW-0694">RNA-binding</keyword>
<evidence type="ECO:0000256" key="6">
    <source>
        <dbReference type="ARBA" id="ARBA00022490"/>
    </source>
</evidence>
<evidence type="ECO:0000256" key="12">
    <source>
        <dbReference type="ARBA" id="ARBA00022884"/>
    </source>
</evidence>
<dbReference type="STRING" id="7574.A0A2R2MJQ5"/>
<dbReference type="PROSITE" id="PS50102">
    <property type="entry name" value="RRM"/>
    <property type="match status" value="1"/>
</dbReference>
<dbReference type="InterPro" id="IPR035979">
    <property type="entry name" value="RBD_domain_sf"/>
</dbReference>
<dbReference type="InterPro" id="IPR051422">
    <property type="entry name" value="AlkB_tRNA_MeTrf/Diox"/>
</dbReference>
<evidence type="ECO:0000256" key="10">
    <source>
        <dbReference type="ARBA" id="ARBA00022723"/>
    </source>
</evidence>
<proteinExistence type="inferred from homology"/>
<comment type="catalytic activity">
    <reaction evidence="16">
        <text>5-(carboxymethyl)uridine(34) in tRNA + S-adenosyl-L-methionine = 5-(2-methoxy-2-oxoethyl)uridine(34) in tRNA + S-adenosyl-L-homocysteine</text>
        <dbReference type="Rhea" id="RHEA:43208"/>
        <dbReference type="Rhea" id="RHEA-COMP:10407"/>
        <dbReference type="Rhea" id="RHEA-COMP:10408"/>
        <dbReference type="ChEBI" id="CHEBI:57856"/>
        <dbReference type="ChEBI" id="CHEBI:59789"/>
        <dbReference type="ChEBI" id="CHEBI:74851"/>
        <dbReference type="ChEBI" id="CHEBI:74882"/>
        <dbReference type="EC" id="2.1.1.229"/>
    </reaction>
</comment>
<evidence type="ECO:0000256" key="3">
    <source>
        <dbReference type="ARBA" id="ARBA00004496"/>
    </source>
</evidence>
<dbReference type="PANTHER" id="PTHR13069">
    <property type="entry name" value="ALKYLATED DNA REPAIR PROTEIN ALKB HOMOLOG 8"/>
    <property type="match status" value="1"/>
</dbReference>
<dbReference type="PANTHER" id="PTHR13069:SF21">
    <property type="entry name" value="ALKYLATED DNA REPAIR PROTEIN ALKB HOMOLOG 8"/>
    <property type="match status" value="1"/>
</dbReference>
<sequence>MYIENYNQMIGHYNHAHYLKHSMSWRVNSKMSAPVRGEKMTKAERKALRKQVKSKHTLLKHEGIETSSTPSKHLFVANAGLGNGVSRDEVDSIFNWFGEIADIVLLPEKPYAFVEYTSVDAAVAACQAMHGRKLKCPEEISTPGITFYISFMEKVPPPISIVSALPHGLIYLEEFITEEEEQDFLEFFKTQDADCADTQKTLKHRKVKHYGFEFIYGPNNVDLEKPLEGGIPTVCDGLLDKLMAKGYIQQRPDQLTINQYEPGQGIPPHVDTHSPFEDGLISLSLGSQAVMDFRHPDGRHLPVVLQPRSVIIMTGESRYLWTHGITPRKADVVSASSTEGSQDSLTLVSRGVRTSFTFRKTRSGPCQCKFPEQCDSQKKSSQENILLPKSEQEAAQLENKHVHEVYEEIAGHFSGTRHTPWPRVVEFLTSLPDGALLADIGCGNGKYLGINKNIFSIGCDRSFNLVKICEERGHEVFVCDALSVPLRDGVADACISIAVVHHMSTQERRQHAIQEVLRVLRPGGKALIYVWALEQELHKVKSNYLKEIKMKQRGQQSDSEVENNETVVVENGSQVVQKVSGPDTQCVGTLAGCCQENQSQTSTKTAAGQESRDSSVNESNSSEKPHQVKVGEMNCHTESGAISQKILAVHVNRTKFEQPDLLVPWHLKEKEKRDQTTVGDSKLFHRYYHVFEEGELEVLCQKIPKVRIVESYYDKGNWCAILMKENDA</sequence>
<evidence type="ECO:0000256" key="19">
    <source>
        <dbReference type="ARBA" id="ARBA00049802"/>
    </source>
</evidence>
<dbReference type="RefSeq" id="XP_023930433.1">
    <property type="nucleotide sequence ID" value="XM_024074665.1"/>
</dbReference>
<dbReference type="GO" id="GO:0005737">
    <property type="term" value="C:cytoplasm"/>
    <property type="evidence" value="ECO:0007669"/>
    <property type="project" value="UniProtKB-SubCell"/>
</dbReference>
<comment type="function">
    <text evidence="17">Catalyzes the methylation of 5-carboxymethyl uridine to 5-methylcarboxymethyl uridine at the wobble position of the anticodon loop in tRNA via its methyltransferase domain. Catalyzes the last step in the formation of 5-methylcarboxymethyl uridine at the wobble position of the anticodon loop in target tRNA. Has a preference for tRNA(Arg) and tRNA(Glu), and does not bind tRNA(Lys). Binds tRNA and catalyzes the iron and alpha-ketoglutarate dependent hydroxylation of 5-methylcarboxymethyl uridine at the wobble position of the anticodon loop in tRNA via its dioxygenase domain, giving rise to 5-(S)-methoxycarbonylhydroxymethyluridine; has a preference for tRNA(Gly). Required for normal survival after DNA damage. May inhibit apoptosis and promote cell survival and angiogenesis.</text>
</comment>
<dbReference type="InterPro" id="IPR012677">
    <property type="entry name" value="Nucleotide-bd_a/b_plait_sf"/>
</dbReference>
<evidence type="ECO:0000259" key="22">
    <source>
        <dbReference type="PROSITE" id="PS50102"/>
    </source>
</evidence>
<evidence type="ECO:0000256" key="20">
    <source>
        <dbReference type="PROSITE-ProRule" id="PRU00176"/>
    </source>
</evidence>
<evidence type="ECO:0000256" key="8">
    <source>
        <dbReference type="ARBA" id="ARBA00022679"/>
    </source>
</evidence>
<comment type="cofactor">
    <cofactor evidence="1">
        <name>Fe(2+)</name>
        <dbReference type="ChEBI" id="CHEBI:29033"/>
    </cofactor>
</comment>
<gene>
    <name evidence="25" type="primary">LOC112041439</name>
</gene>
<dbReference type="CDD" id="cd12431">
    <property type="entry name" value="RRM_ALKBH8"/>
    <property type="match status" value="1"/>
</dbReference>
<dbReference type="FunFam" id="3.30.70.330:FF:000570">
    <property type="entry name" value="ALKylated DNA repair protein AlkB homolog"/>
    <property type="match status" value="1"/>
</dbReference>
<dbReference type="InterPro" id="IPR034256">
    <property type="entry name" value="ALKBH8_RRM"/>
</dbReference>
<dbReference type="GO" id="GO:0030488">
    <property type="term" value="P:tRNA methylation"/>
    <property type="evidence" value="ECO:0007669"/>
    <property type="project" value="TreeGrafter"/>
</dbReference>
<dbReference type="FunCoup" id="A0A2R2MJQ5">
    <property type="interactions" value="1365"/>
</dbReference>
<keyword evidence="11" id="KW-0862">Zinc</keyword>
<dbReference type="InParanoid" id="A0A2R2MJQ5"/>
<dbReference type="InterPro" id="IPR037151">
    <property type="entry name" value="AlkB-like_sf"/>
</dbReference>
<dbReference type="PROSITE" id="PS51471">
    <property type="entry name" value="FE2OG_OXY"/>
    <property type="match status" value="1"/>
</dbReference>
<accession>A0A2R2MJQ5</accession>
<evidence type="ECO:0000256" key="2">
    <source>
        <dbReference type="ARBA" id="ARBA00004123"/>
    </source>
</evidence>
<dbReference type="GO" id="GO:0005634">
    <property type="term" value="C:nucleus"/>
    <property type="evidence" value="ECO:0007669"/>
    <property type="project" value="UniProtKB-SubCell"/>
</dbReference>
<evidence type="ECO:0000256" key="11">
    <source>
        <dbReference type="ARBA" id="ARBA00022833"/>
    </source>
</evidence>
<keyword evidence="13" id="KW-0408">Iron</keyword>
<dbReference type="Gene3D" id="3.30.70.330">
    <property type="match status" value="1"/>
</dbReference>
<dbReference type="InterPro" id="IPR029063">
    <property type="entry name" value="SAM-dependent_MTases_sf"/>
</dbReference>
<comment type="similarity">
    <text evidence="4">Belongs to the alkB family.</text>
</comment>
<dbReference type="GO" id="GO:0106335">
    <property type="term" value="F:tRNA (5-carboxymethyluridine(34)-5-O)-methyltransferase activity"/>
    <property type="evidence" value="ECO:0007669"/>
    <property type="project" value="UniProtKB-EC"/>
</dbReference>
<dbReference type="GeneID" id="112041439"/>
<dbReference type="GO" id="GO:0002098">
    <property type="term" value="P:tRNA wobble uridine modification"/>
    <property type="evidence" value="ECO:0007669"/>
    <property type="project" value="TreeGrafter"/>
</dbReference>
<reference evidence="25" key="1">
    <citation type="submission" date="2025-08" db="UniProtKB">
        <authorList>
            <consortium name="RefSeq"/>
        </authorList>
    </citation>
    <scope>IDENTIFICATION</scope>
    <source>
        <tissue evidence="25">Gonads</tissue>
    </source>
</reference>
<dbReference type="InterPro" id="IPR013216">
    <property type="entry name" value="Methyltransf_11"/>
</dbReference>
<name>A0A2R2MJQ5_LINAN</name>
<dbReference type="SUPFAM" id="SSF53335">
    <property type="entry name" value="S-adenosyl-L-methionine-dependent methyltransferases"/>
    <property type="match status" value="1"/>
</dbReference>
<dbReference type="KEGG" id="lak:112041439"/>
<comment type="subcellular location">
    <subcellularLocation>
        <location evidence="3">Cytoplasm</location>
    </subcellularLocation>
    <subcellularLocation>
        <location evidence="2">Nucleus</location>
    </subcellularLocation>
</comment>
<dbReference type="GO" id="GO:0000049">
    <property type="term" value="F:tRNA binding"/>
    <property type="evidence" value="ECO:0007669"/>
    <property type="project" value="TreeGrafter"/>
</dbReference>